<reference evidence="3" key="1">
    <citation type="submission" date="2021-11" db="EMBL/GenBank/DDBJ databases">
        <title>Streptomyces corallinus and Kineosporia corallina sp. nov., two new coral-derived marine actinobacteria.</title>
        <authorList>
            <person name="Buangrab K."/>
            <person name="Sutthacheep M."/>
            <person name="Yeemin T."/>
            <person name="Harunari E."/>
            <person name="Igarashi Y."/>
            <person name="Sripreechasak P."/>
            <person name="Kanchanasin P."/>
            <person name="Tanasupawat S."/>
            <person name="Phongsopitanun W."/>
        </authorList>
    </citation>
    <scope>NUCLEOTIDE SEQUENCE</scope>
    <source>
        <strain evidence="3">JCM 31032</strain>
    </source>
</reference>
<accession>A0A9X1SWG1</accession>
<dbReference type="PROSITE" id="PS51257">
    <property type="entry name" value="PROKAR_LIPOPROTEIN"/>
    <property type="match status" value="1"/>
</dbReference>
<dbReference type="RefSeq" id="WP_231447848.1">
    <property type="nucleotide sequence ID" value="NZ_JAJOMB010000019.1"/>
</dbReference>
<keyword evidence="4" id="KW-1185">Reference proteome</keyword>
<keyword evidence="2" id="KW-0732">Signal</keyword>
<dbReference type="AlphaFoldDB" id="A0A9X1SWG1"/>
<sequence>MVGLKMLRTLAASSVAVGLLAGCASSNAETEATSAPAASSTSGASAGAEELPENLADVELRNLADPSASPKSLAEVIVGEGDKPSNEEVRQELIKLREEWNAGLSDLDQSQYQASLEKHLLDSSARFGEDHLDVVSCQLVADVVIGLKSNREAGNDFTTEEAAEGLRWTLDLIVQGATGEKKTTVEQAGVDELMSGECADIRALALEYSGVSNLNDL</sequence>
<gene>
    <name evidence="3" type="ORF">LR394_29470</name>
</gene>
<feature type="region of interest" description="Disordered" evidence="1">
    <location>
        <begin position="30"/>
        <end position="51"/>
    </location>
</feature>
<evidence type="ECO:0000256" key="2">
    <source>
        <dbReference type="SAM" id="SignalP"/>
    </source>
</evidence>
<comment type="caution">
    <text evidence="3">The sequence shown here is derived from an EMBL/GenBank/DDBJ whole genome shotgun (WGS) entry which is preliminary data.</text>
</comment>
<evidence type="ECO:0000313" key="4">
    <source>
        <dbReference type="Proteomes" id="UP001138997"/>
    </source>
</evidence>
<protein>
    <recommendedName>
        <fullName evidence="5">Lipoprotein</fullName>
    </recommendedName>
</protein>
<evidence type="ECO:0008006" key="5">
    <source>
        <dbReference type="Google" id="ProtNLM"/>
    </source>
</evidence>
<dbReference type="Proteomes" id="UP001138997">
    <property type="component" value="Unassembled WGS sequence"/>
</dbReference>
<organism evidence="3 4">
    <name type="scientific">Kineosporia babensis</name>
    <dbReference type="NCBI Taxonomy" id="499548"/>
    <lineage>
        <taxon>Bacteria</taxon>
        <taxon>Bacillati</taxon>
        <taxon>Actinomycetota</taxon>
        <taxon>Actinomycetes</taxon>
        <taxon>Kineosporiales</taxon>
        <taxon>Kineosporiaceae</taxon>
        <taxon>Kineosporia</taxon>
    </lineage>
</organism>
<proteinExistence type="predicted"/>
<name>A0A9X1SWG1_9ACTN</name>
<feature type="signal peptide" evidence="2">
    <location>
        <begin position="1"/>
        <end position="28"/>
    </location>
</feature>
<dbReference type="EMBL" id="JAJOMB010000019">
    <property type="protein sequence ID" value="MCD5315042.1"/>
    <property type="molecule type" value="Genomic_DNA"/>
</dbReference>
<feature type="compositionally biased region" description="Low complexity" evidence="1">
    <location>
        <begin position="30"/>
        <end position="49"/>
    </location>
</feature>
<evidence type="ECO:0000313" key="3">
    <source>
        <dbReference type="EMBL" id="MCD5315042.1"/>
    </source>
</evidence>
<feature type="chain" id="PRO_5040831223" description="Lipoprotein" evidence="2">
    <location>
        <begin position="29"/>
        <end position="217"/>
    </location>
</feature>
<evidence type="ECO:0000256" key="1">
    <source>
        <dbReference type="SAM" id="MobiDB-lite"/>
    </source>
</evidence>